<evidence type="ECO:0000313" key="13">
    <source>
        <dbReference type="Proteomes" id="UP000693996"/>
    </source>
</evidence>
<evidence type="ECO:0000256" key="5">
    <source>
        <dbReference type="ARBA" id="ARBA00022723"/>
    </source>
</evidence>
<dbReference type="InterPro" id="IPR004215">
    <property type="entry name" value="GSHS_N"/>
</dbReference>
<dbReference type="EC" id="6.3.2.3" evidence="10"/>
<sequence length="316" mass="35366">MDILFITDSLSQFKIYKDTTYAIMAEVARRSYVLYTCEPRHLAYTGGSVEARVQRFSIVGDYTNLGQWYNLEHSENRSLSTFSAVLMRKDPPFDMEYITSTWLLEIAERQGARVFNKPRAIRDHSEKIAISEFAQFAAPTLVTCDTARLRAFHSEYRDVIFKPLDGMGGRGIFRIREDYMNLGSTIEMLSSNGSRNVMAQQYIPEIKDGDKRILLIGGKPVPYSLARIPQGTEIRGNIAAGGVGYGQLLGLRDLEIAAALGPVLADRGLLLVGLDVIGYWLTEINVTSPTCFREITKQTGFDIAAIFVNALEHEIS</sequence>
<keyword evidence="7 10" id="KW-0067">ATP-binding</keyword>
<evidence type="ECO:0000259" key="11">
    <source>
        <dbReference type="PROSITE" id="PS50975"/>
    </source>
</evidence>
<dbReference type="GO" id="GO:0005737">
    <property type="term" value="C:cytoplasm"/>
    <property type="evidence" value="ECO:0007669"/>
    <property type="project" value="TreeGrafter"/>
</dbReference>
<reference evidence="12" key="1">
    <citation type="submission" date="2021-06" db="EMBL/GenBank/DDBJ databases">
        <authorList>
            <person name="Szabo G."/>
        </authorList>
    </citation>
    <scope>NUCLEOTIDE SEQUENCE</scope>
    <source>
        <strain evidence="12">MYVALT</strain>
    </source>
</reference>
<evidence type="ECO:0000256" key="1">
    <source>
        <dbReference type="ARBA" id="ARBA00001936"/>
    </source>
</evidence>
<dbReference type="AlphaFoldDB" id="A0A916JR09"/>
<evidence type="ECO:0000313" key="12">
    <source>
        <dbReference type="EMBL" id="CAG7596179.1"/>
    </source>
</evidence>
<evidence type="ECO:0000256" key="8">
    <source>
        <dbReference type="ARBA" id="ARBA00022842"/>
    </source>
</evidence>
<evidence type="ECO:0000256" key="10">
    <source>
        <dbReference type="HAMAP-Rule" id="MF_00162"/>
    </source>
</evidence>
<keyword evidence="9" id="KW-0464">Manganese</keyword>
<comment type="catalytic activity">
    <reaction evidence="10">
        <text>gamma-L-glutamyl-L-cysteine + glycine + ATP = glutathione + ADP + phosphate + H(+)</text>
        <dbReference type="Rhea" id="RHEA:13557"/>
        <dbReference type="ChEBI" id="CHEBI:15378"/>
        <dbReference type="ChEBI" id="CHEBI:30616"/>
        <dbReference type="ChEBI" id="CHEBI:43474"/>
        <dbReference type="ChEBI" id="CHEBI:57305"/>
        <dbReference type="ChEBI" id="CHEBI:57925"/>
        <dbReference type="ChEBI" id="CHEBI:58173"/>
        <dbReference type="ChEBI" id="CHEBI:456216"/>
        <dbReference type="EC" id="6.3.2.3"/>
    </reaction>
</comment>
<dbReference type="InterPro" id="IPR004218">
    <property type="entry name" value="GSHS_ATP-bd"/>
</dbReference>
<dbReference type="PANTHER" id="PTHR21621:SF4">
    <property type="entry name" value="GLUTATHIONE SYNTHETASE"/>
    <property type="match status" value="1"/>
</dbReference>
<dbReference type="RefSeq" id="WP_216796362.1">
    <property type="nucleotide sequence ID" value="NZ_OU343031.1"/>
</dbReference>
<dbReference type="GO" id="GO:0005524">
    <property type="term" value="F:ATP binding"/>
    <property type="evidence" value="ECO:0007669"/>
    <property type="project" value="UniProtKB-UniRule"/>
</dbReference>
<comment type="similarity">
    <text evidence="10">Belongs to the prokaryotic GSH synthase family.</text>
</comment>
<dbReference type="Pfam" id="PF02955">
    <property type="entry name" value="GSH-S_ATP"/>
    <property type="match status" value="1"/>
</dbReference>
<dbReference type="KEGG" id="vtr:MYVALT_G_00910"/>
<evidence type="ECO:0000256" key="7">
    <source>
        <dbReference type="ARBA" id="ARBA00022840"/>
    </source>
</evidence>
<dbReference type="InterPro" id="IPR011761">
    <property type="entry name" value="ATP-grasp"/>
</dbReference>
<dbReference type="EMBL" id="OU343031">
    <property type="protein sequence ID" value="CAG7596179.1"/>
    <property type="molecule type" value="Genomic_DNA"/>
</dbReference>
<dbReference type="HAMAP" id="MF_00162">
    <property type="entry name" value="GSH_S"/>
    <property type="match status" value="1"/>
</dbReference>
<gene>
    <name evidence="10 12" type="primary">gshB</name>
    <name evidence="12" type="ORF">MYVALT_G_00910</name>
</gene>
<keyword evidence="8" id="KW-0460">Magnesium</keyword>
<dbReference type="GO" id="GO:0046872">
    <property type="term" value="F:metal ion binding"/>
    <property type="evidence" value="ECO:0007669"/>
    <property type="project" value="UniProtKB-KW"/>
</dbReference>
<dbReference type="Pfam" id="PF02951">
    <property type="entry name" value="GSH-S_N"/>
    <property type="match status" value="1"/>
</dbReference>
<evidence type="ECO:0000256" key="9">
    <source>
        <dbReference type="ARBA" id="ARBA00023211"/>
    </source>
</evidence>
<comment type="pathway">
    <text evidence="10">Sulfur metabolism; glutathione biosynthesis; glutathione from L-cysteine and L-glutamate: step 2/2.</text>
</comment>
<dbReference type="PROSITE" id="PS50975">
    <property type="entry name" value="ATP_GRASP"/>
    <property type="match status" value="1"/>
</dbReference>
<proteinExistence type="inferred from homology"/>
<dbReference type="GO" id="GO:0004363">
    <property type="term" value="F:glutathione synthase activity"/>
    <property type="evidence" value="ECO:0007669"/>
    <property type="project" value="UniProtKB-UniRule"/>
</dbReference>
<evidence type="ECO:0000256" key="4">
    <source>
        <dbReference type="ARBA" id="ARBA00022684"/>
    </source>
</evidence>
<name>A0A916JR09_9BURK</name>
<evidence type="ECO:0000256" key="3">
    <source>
        <dbReference type="ARBA" id="ARBA00022598"/>
    </source>
</evidence>
<keyword evidence="6 10" id="KW-0547">Nucleotide-binding</keyword>
<feature type="domain" description="ATP-grasp" evidence="11">
    <location>
        <begin position="127"/>
        <end position="312"/>
    </location>
</feature>
<dbReference type="PANTHER" id="PTHR21621">
    <property type="entry name" value="RIBOSOMAL PROTEIN S6 MODIFICATION PROTEIN"/>
    <property type="match status" value="1"/>
</dbReference>
<organism evidence="12 13">
    <name type="scientific">Candidatus Vallotiella hemipterorum</name>
    <dbReference type="NCBI Taxonomy" id="1177213"/>
    <lineage>
        <taxon>Bacteria</taxon>
        <taxon>Pseudomonadati</taxon>
        <taxon>Pseudomonadota</taxon>
        <taxon>Betaproteobacteria</taxon>
        <taxon>Burkholderiales</taxon>
        <taxon>Burkholderiaceae</taxon>
        <taxon>Candidatus Vallotiella</taxon>
    </lineage>
</organism>
<dbReference type="Proteomes" id="UP000693996">
    <property type="component" value="Chromosome"/>
</dbReference>
<evidence type="ECO:0000256" key="6">
    <source>
        <dbReference type="ARBA" id="ARBA00022741"/>
    </source>
</evidence>
<keyword evidence="4 10" id="KW-0317">Glutathione biosynthesis</keyword>
<comment type="cofactor">
    <cofactor evidence="2">
        <name>Mg(2+)</name>
        <dbReference type="ChEBI" id="CHEBI:18420"/>
    </cofactor>
</comment>
<dbReference type="NCBIfam" id="NF003573">
    <property type="entry name" value="PRK05246.1"/>
    <property type="match status" value="1"/>
</dbReference>
<keyword evidence="3 10" id="KW-0436">Ligase</keyword>
<keyword evidence="13" id="KW-1185">Reference proteome</keyword>
<protein>
    <recommendedName>
        <fullName evidence="10">Glutathione synthetase</fullName>
        <ecNumber evidence="10">6.3.2.3</ecNumber>
    </recommendedName>
    <alternativeName>
        <fullName evidence="10">GSH synthetase</fullName>
        <shortName evidence="10">GSH-S</shortName>
        <shortName evidence="10">GSHase</shortName>
    </alternativeName>
    <alternativeName>
        <fullName evidence="10">Glutathione synthase</fullName>
    </alternativeName>
</protein>
<comment type="cofactor">
    <cofactor evidence="1">
        <name>Mn(2+)</name>
        <dbReference type="ChEBI" id="CHEBI:29035"/>
    </cofactor>
</comment>
<keyword evidence="5" id="KW-0479">Metal-binding</keyword>
<evidence type="ECO:0000256" key="2">
    <source>
        <dbReference type="ARBA" id="ARBA00001946"/>
    </source>
</evidence>
<accession>A0A916JR09</accession>
<dbReference type="InterPro" id="IPR006284">
    <property type="entry name" value="Glut_synth_pro"/>
</dbReference>
<dbReference type="NCBIfam" id="TIGR01380">
    <property type="entry name" value="glut_syn"/>
    <property type="match status" value="1"/>
</dbReference>